<evidence type="ECO:0000256" key="1">
    <source>
        <dbReference type="SAM" id="Phobius"/>
    </source>
</evidence>
<dbReference type="NCBIfam" id="NF033488">
    <property type="entry name" value="lmo0937_fam_TM"/>
    <property type="match status" value="1"/>
</dbReference>
<keyword evidence="1" id="KW-0472">Membrane</keyword>
<keyword evidence="1" id="KW-0812">Transmembrane</keyword>
<feature type="transmembrane region" description="Helical" evidence="1">
    <location>
        <begin position="28"/>
        <end position="45"/>
    </location>
</feature>
<evidence type="ECO:0000313" key="3">
    <source>
        <dbReference type="Proteomes" id="UP001165430"/>
    </source>
</evidence>
<comment type="caution">
    <text evidence="2">The sequence shown here is derived from an EMBL/GenBank/DDBJ whole genome shotgun (WGS) entry which is preliminary data.</text>
</comment>
<gene>
    <name evidence="2" type="ORF">MM213_03230</name>
</gene>
<keyword evidence="3" id="KW-1185">Reference proteome</keyword>
<dbReference type="RefSeq" id="WP_241410066.1">
    <property type="nucleotide sequence ID" value="NZ_JAKZGO010000002.1"/>
</dbReference>
<name>A0ABS9V7T9_9BACT</name>
<dbReference type="InterPro" id="IPR043727">
    <property type="entry name" value="Lmo0937-like"/>
</dbReference>
<protein>
    <submittedName>
        <fullName evidence="2">Lmo0937 family membrane protein</fullName>
    </submittedName>
</protein>
<organism evidence="2 3">
    <name type="scientific">Belliella alkalica</name>
    <dbReference type="NCBI Taxonomy" id="1730871"/>
    <lineage>
        <taxon>Bacteria</taxon>
        <taxon>Pseudomonadati</taxon>
        <taxon>Bacteroidota</taxon>
        <taxon>Cytophagia</taxon>
        <taxon>Cytophagales</taxon>
        <taxon>Cyclobacteriaceae</taxon>
        <taxon>Belliella</taxon>
    </lineage>
</organism>
<proteinExistence type="predicted"/>
<keyword evidence="1" id="KW-1133">Transmembrane helix</keyword>
<evidence type="ECO:0000313" key="2">
    <source>
        <dbReference type="EMBL" id="MCH7412484.1"/>
    </source>
</evidence>
<dbReference type="Proteomes" id="UP001165430">
    <property type="component" value="Unassembled WGS sequence"/>
</dbReference>
<reference evidence="2" key="1">
    <citation type="submission" date="2022-03" db="EMBL/GenBank/DDBJ databases">
        <title>De novo assembled genomes of Belliella spp. (Cyclobacteriaceae) strains.</title>
        <authorList>
            <person name="Szabo A."/>
            <person name="Korponai K."/>
            <person name="Felfoldi T."/>
        </authorList>
    </citation>
    <scope>NUCLEOTIDE SEQUENCE</scope>
    <source>
        <strain evidence="2">DSM 111903</strain>
    </source>
</reference>
<sequence length="50" mass="5484">MGNLLYIIAVILIIGWIFGAFVYSVGGLIHILLVLAVISILFRVISGRRV</sequence>
<dbReference type="EMBL" id="JAKZGO010000002">
    <property type="protein sequence ID" value="MCH7412484.1"/>
    <property type="molecule type" value="Genomic_DNA"/>
</dbReference>
<accession>A0ABS9V7T9</accession>
<dbReference type="Pfam" id="PF18919">
    <property type="entry name" value="DUF5670"/>
    <property type="match status" value="1"/>
</dbReference>
<feature type="transmembrane region" description="Helical" evidence="1">
    <location>
        <begin position="5"/>
        <end position="22"/>
    </location>
</feature>